<evidence type="ECO:0000313" key="2">
    <source>
        <dbReference type="EMBL" id="PCJ24858.1"/>
    </source>
</evidence>
<dbReference type="InterPro" id="IPR015947">
    <property type="entry name" value="PUA-like_sf"/>
</dbReference>
<proteinExistence type="predicted"/>
<dbReference type="Proteomes" id="UP000218327">
    <property type="component" value="Unassembled WGS sequence"/>
</dbReference>
<sequence>MNDSQDIPLFPLHLVMFPGGRLDLQIFERRYIDLVRSCLRSETGFGICLLKEGEEVIKDNSRQKIYNAGTYAHIVDWDQLENGLLGITVEGSTKFVIEDCWQIDDGLLMSKVKFSETDSVGKPVISVEDEFEGLADLLQSLGNHPLVEQKKLKIDYDNLWDLGWRLGELIPVTNEKKQHLLELDDPWERIEQIEKLVADLTHT</sequence>
<dbReference type="EMBL" id="NVVJ01000022">
    <property type="protein sequence ID" value="PCJ24858.1"/>
    <property type="molecule type" value="Genomic_DNA"/>
</dbReference>
<gene>
    <name evidence="2" type="ORF">COA96_08465</name>
</gene>
<dbReference type="Pfam" id="PF02190">
    <property type="entry name" value="LON_substr_bdg"/>
    <property type="match status" value="1"/>
</dbReference>
<name>A0A2A5B193_9GAMM</name>
<dbReference type="PANTHER" id="PTHR46732">
    <property type="entry name" value="ATP-DEPENDENT PROTEASE LA (LON) DOMAIN PROTEIN"/>
    <property type="match status" value="1"/>
</dbReference>
<dbReference type="Gene3D" id="2.30.130.40">
    <property type="entry name" value="LON domain-like"/>
    <property type="match status" value="1"/>
</dbReference>
<feature type="domain" description="Lon N-terminal" evidence="1">
    <location>
        <begin position="4"/>
        <end position="201"/>
    </location>
</feature>
<dbReference type="InterPro" id="IPR046336">
    <property type="entry name" value="Lon_prtase_N_sf"/>
</dbReference>
<dbReference type="InterPro" id="IPR003111">
    <property type="entry name" value="Lon_prtase_N"/>
</dbReference>
<dbReference type="SUPFAM" id="SSF88697">
    <property type="entry name" value="PUA domain-like"/>
    <property type="match status" value="1"/>
</dbReference>
<reference evidence="3" key="1">
    <citation type="submission" date="2017-08" db="EMBL/GenBank/DDBJ databases">
        <title>A dynamic microbial community with high functional redundancy inhabits the cold, oxic subseafloor aquifer.</title>
        <authorList>
            <person name="Tully B.J."/>
            <person name="Wheat C.G."/>
            <person name="Glazer B.T."/>
            <person name="Huber J.A."/>
        </authorList>
    </citation>
    <scope>NUCLEOTIDE SEQUENCE [LARGE SCALE GENOMIC DNA]</scope>
</reference>
<dbReference type="PROSITE" id="PS51787">
    <property type="entry name" value="LON_N"/>
    <property type="match status" value="1"/>
</dbReference>
<evidence type="ECO:0000313" key="3">
    <source>
        <dbReference type="Proteomes" id="UP000218327"/>
    </source>
</evidence>
<dbReference type="SMART" id="SM00464">
    <property type="entry name" value="LON"/>
    <property type="match status" value="1"/>
</dbReference>
<dbReference type="AlphaFoldDB" id="A0A2A5B193"/>
<comment type="caution">
    <text evidence="2">The sequence shown here is derived from an EMBL/GenBank/DDBJ whole genome shotgun (WGS) entry which is preliminary data.</text>
</comment>
<accession>A0A2A5B193</accession>
<dbReference type="PANTHER" id="PTHR46732:SF8">
    <property type="entry name" value="ATP-DEPENDENT PROTEASE LA (LON) DOMAIN PROTEIN"/>
    <property type="match status" value="1"/>
</dbReference>
<organism evidence="2 3">
    <name type="scientific">SAR86 cluster bacterium</name>
    <dbReference type="NCBI Taxonomy" id="2030880"/>
    <lineage>
        <taxon>Bacteria</taxon>
        <taxon>Pseudomonadati</taxon>
        <taxon>Pseudomonadota</taxon>
        <taxon>Gammaproteobacteria</taxon>
        <taxon>SAR86 cluster</taxon>
    </lineage>
</organism>
<evidence type="ECO:0000259" key="1">
    <source>
        <dbReference type="PROSITE" id="PS51787"/>
    </source>
</evidence>
<protein>
    <submittedName>
        <fullName evidence="2">Peptidase S16</fullName>
    </submittedName>
</protein>